<evidence type="ECO:0008006" key="4">
    <source>
        <dbReference type="Google" id="ProtNLM"/>
    </source>
</evidence>
<name>A0A815QDE8_9BILA</name>
<gene>
    <name evidence="2" type="ORF">JBS370_LOCUS29920</name>
    <name evidence="1" type="ORF">ZHD862_LOCUS35723</name>
</gene>
<evidence type="ECO:0000313" key="1">
    <source>
        <dbReference type="EMBL" id="CAF1461718.1"/>
    </source>
</evidence>
<evidence type="ECO:0000313" key="3">
    <source>
        <dbReference type="Proteomes" id="UP000663864"/>
    </source>
</evidence>
<dbReference type="EMBL" id="CAJOBD010006663">
    <property type="protein sequence ID" value="CAF4066854.1"/>
    <property type="molecule type" value="Genomic_DNA"/>
</dbReference>
<dbReference type="Proteomes" id="UP000663864">
    <property type="component" value="Unassembled WGS sequence"/>
</dbReference>
<dbReference type="Proteomes" id="UP000663836">
    <property type="component" value="Unassembled WGS sequence"/>
</dbReference>
<protein>
    <recommendedName>
        <fullName evidence="4">F-box domain-containing protein</fullName>
    </recommendedName>
</protein>
<reference evidence="1" key="1">
    <citation type="submission" date="2021-02" db="EMBL/GenBank/DDBJ databases">
        <authorList>
            <person name="Nowell W R."/>
        </authorList>
    </citation>
    <scope>NUCLEOTIDE SEQUENCE</scope>
</reference>
<proteinExistence type="predicted"/>
<dbReference type="EMBL" id="CAJNOT010005304">
    <property type="protein sequence ID" value="CAF1461718.1"/>
    <property type="molecule type" value="Genomic_DNA"/>
</dbReference>
<sequence length="178" mass="20596">MISIFETLPNEILLAIFSLLSWSEMLTSFWSLNHRINSLVCLIVSLNDGRQNTGLVITEPGFYHEKCYLTSLRLFNQSSFSSFCSSIRRIHIDGTSSLVCDISYEWFFYQNVPKKISIYPNLKSFILTQCWVTEPLIENLSFLIKHQLEELTLTFDNETLKSVRFGRLGIKKYCGKGN</sequence>
<dbReference type="AlphaFoldDB" id="A0A815QDE8"/>
<accession>A0A815QDE8</accession>
<organism evidence="1 3">
    <name type="scientific">Rotaria sordida</name>
    <dbReference type="NCBI Taxonomy" id="392033"/>
    <lineage>
        <taxon>Eukaryota</taxon>
        <taxon>Metazoa</taxon>
        <taxon>Spiralia</taxon>
        <taxon>Gnathifera</taxon>
        <taxon>Rotifera</taxon>
        <taxon>Eurotatoria</taxon>
        <taxon>Bdelloidea</taxon>
        <taxon>Philodinida</taxon>
        <taxon>Philodinidae</taxon>
        <taxon>Rotaria</taxon>
    </lineage>
</organism>
<evidence type="ECO:0000313" key="2">
    <source>
        <dbReference type="EMBL" id="CAF4066854.1"/>
    </source>
</evidence>
<comment type="caution">
    <text evidence="1">The sequence shown here is derived from an EMBL/GenBank/DDBJ whole genome shotgun (WGS) entry which is preliminary data.</text>
</comment>